<evidence type="ECO:0000313" key="1">
    <source>
        <dbReference type="EMBL" id="TQM77101.1"/>
    </source>
</evidence>
<organism evidence="1 2">
    <name type="scientific">Thermopolyspora flexuosa</name>
    <dbReference type="NCBI Taxonomy" id="103836"/>
    <lineage>
        <taxon>Bacteria</taxon>
        <taxon>Bacillati</taxon>
        <taxon>Actinomycetota</taxon>
        <taxon>Actinomycetes</taxon>
        <taxon>Streptosporangiales</taxon>
        <taxon>Streptosporangiaceae</taxon>
        <taxon>Thermopolyspora</taxon>
    </lineage>
</organism>
<dbReference type="Gene3D" id="1.25.40.10">
    <property type="entry name" value="Tetratricopeptide repeat domain"/>
    <property type="match status" value="1"/>
</dbReference>
<dbReference type="InterPro" id="IPR011990">
    <property type="entry name" value="TPR-like_helical_dom_sf"/>
</dbReference>
<dbReference type="SUPFAM" id="SSF48452">
    <property type="entry name" value="TPR-like"/>
    <property type="match status" value="1"/>
</dbReference>
<gene>
    <name evidence="1" type="ORF">FHX40_3854</name>
</gene>
<protein>
    <submittedName>
        <fullName evidence="1">Putative ATPase</fullName>
    </submittedName>
</protein>
<dbReference type="Proteomes" id="UP000319213">
    <property type="component" value="Unassembled WGS sequence"/>
</dbReference>
<dbReference type="AlphaFoldDB" id="A0A543J2P9"/>
<proteinExistence type="predicted"/>
<comment type="caution">
    <text evidence="1">The sequence shown here is derived from an EMBL/GenBank/DDBJ whole genome shotgun (WGS) entry which is preliminary data.</text>
</comment>
<dbReference type="PANTHER" id="PTHR47691:SF3">
    <property type="entry name" value="HTH-TYPE TRANSCRIPTIONAL REGULATOR RV0890C-RELATED"/>
    <property type="match status" value="1"/>
</dbReference>
<dbReference type="SUPFAM" id="SSF52540">
    <property type="entry name" value="P-loop containing nucleoside triphosphate hydrolases"/>
    <property type="match status" value="1"/>
</dbReference>
<dbReference type="Gene3D" id="3.40.50.300">
    <property type="entry name" value="P-loop containing nucleotide triphosphate hydrolases"/>
    <property type="match status" value="1"/>
</dbReference>
<dbReference type="InterPro" id="IPR027417">
    <property type="entry name" value="P-loop_NTPase"/>
</dbReference>
<evidence type="ECO:0000313" key="2">
    <source>
        <dbReference type="Proteomes" id="UP000319213"/>
    </source>
</evidence>
<dbReference type="PRINTS" id="PR00364">
    <property type="entry name" value="DISEASERSIST"/>
</dbReference>
<accession>A0A543J2P9</accession>
<dbReference type="PANTHER" id="PTHR47691">
    <property type="entry name" value="REGULATOR-RELATED"/>
    <property type="match status" value="1"/>
</dbReference>
<reference evidence="1 2" key="1">
    <citation type="submission" date="2019-06" db="EMBL/GenBank/DDBJ databases">
        <title>Sequencing the genomes of 1000 actinobacteria strains.</title>
        <authorList>
            <person name="Klenk H.-P."/>
        </authorList>
    </citation>
    <scope>NUCLEOTIDE SEQUENCE [LARGE SCALE GENOMIC DNA]</scope>
    <source>
        <strain evidence="1 2">DSM 43186</strain>
    </source>
</reference>
<dbReference type="EMBL" id="VFPQ01000001">
    <property type="protein sequence ID" value="TQM77101.1"/>
    <property type="molecule type" value="Genomic_DNA"/>
</dbReference>
<name>A0A543J2P9_9ACTN</name>
<sequence length="679" mass="73608">MMKTSWQTGNLPAEIGGLIGRSAELAELARLIGEHTLVTVTGPAGVGKTRLAVEAARACRLPDGAWFADLAAERDAGLLAHGVSAALGVGDQAARPQREVLAERLAGKRMLLVLDTCEHMIASCRELAEAILAAAPGVRILATSRRPLGLPQERVLRLEPLAVPPTGDDRPERYDAVRLLARRAEALGARPEGGAAADRRALGELCRRLDGIPFALELAARRLRTISPGELAERPGDVFSLLGDDPDRIAEGRHHSLRTAVGWSHELCGPEERLLWARLSVFPGGFDIGSAITVCTDDRLPDAARPLARLIEASVVTRSTAGRCRLYAPMREYGAFWLRELGEEEELRRRHHRHYREAAVRAEAEWAGRVQLDWTDWAHREYPNLRAAIEHTVTGPDGLELVAALWFLWFCAGRITEGRRHLDRALAHNRRPTPARTKALWASAWVALAQGDLAVAADRSLEALEEATDQGDEAGAASAVHVAAVLAMLRDDLDRALKLVCEAIDLFARVPDPGIGLAMARPTLALILGRRGDHERADQVLQGHRAWCERQGEVWSRSYGDYVRSVLELGRGDLDAAEAHVHAALAAKWRLGDMLGSALAVDQLAAVAAARGDGERSARLLGAGQRIWSAFGGPQAGARAFASGRHTTEHRVRSMIGDERYEAAYARGTSLEPGGGVID</sequence>
<keyword evidence="2" id="KW-1185">Reference proteome</keyword>